<feature type="domain" description="YdbS-like PH" evidence="3">
    <location>
        <begin position="67"/>
        <end position="143"/>
    </location>
</feature>
<protein>
    <submittedName>
        <fullName evidence="4">PH domain-containing protein</fullName>
    </submittedName>
</protein>
<keyword evidence="2" id="KW-0812">Transmembrane</keyword>
<feature type="transmembrane region" description="Helical" evidence="2">
    <location>
        <begin position="12"/>
        <end position="37"/>
    </location>
</feature>
<evidence type="ECO:0000256" key="2">
    <source>
        <dbReference type="SAM" id="Phobius"/>
    </source>
</evidence>
<dbReference type="EMBL" id="DXCD01000246">
    <property type="protein sequence ID" value="HIZ14159.1"/>
    <property type="molecule type" value="Genomic_DNA"/>
</dbReference>
<reference evidence="4" key="1">
    <citation type="journal article" date="2021" name="PeerJ">
        <title>Extensive microbial diversity within the chicken gut microbiome revealed by metagenomics and culture.</title>
        <authorList>
            <person name="Gilroy R."/>
            <person name="Ravi A."/>
            <person name="Getino M."/>
            <person name="Pursley I."/>
            <person name="Horton D.L."/>
            <person name="Alikhan N.F."/>
            <person name="Baker D."/>
            <person name="Gharbi K."/>
            <person name="Hall N."/>
            <person name="Watson M."/>
            <person name="Adriaenssens E.M."/>
            <person name="Foster-Nyarko E."/>
            <person name="Jarju S."/>
            <person name="Secka A."/>
            <person name="Antonio M."/>
            <person name="Oren A."/>
            <person name="Chaudhuri R.R."/>
            <person name="La Ragione R."/>
            <person name="Hildebrand F."/>
            <person name="Pallen M.J."/>
        </authorList>
    </citation>
    <scope>NUCLEOTIDE SEQUENCE</scope>
    <source>
        <strain evidence="4">ChiGjej1B1-13045</strain>
    </source>
</reference>
<evidence type="ECO:0000256" key="1">
    <source>
        <dbReference type="SAM" id="MobiDB-lite"/>
    </source>
</evidence>
<dbReference type="InterPro" id="IPR005182">
    <property type="entry name" value="YdbS-like_PH"/>
</dbReference>
<dbReference type="Proteomes" id="UP000824017">
    <property type="component" value="Unassembled WGS sequence"/>
</dbReference>
<gene>
    <name evidence="4" type="ORF">H9817_09585</name>
</gene>
<comment type="caution">
    <text evidence="4">The sequence shown here is derived from an EMBL/GenBank/DDBJ whole genome shotgun (WGS) entry which is preliminary data.</text>
</comment>
<feature type="region of interest" description="Disordered" evidence="1">
    <location>
        <begin position="157"/>
        <end position="177"/>
    </location>
</feature>
<dbReference type="AlphaFoldDB" id="A0A9D2IKE1"/>
<feature type="compositionally biased region" description="Basic and acidic residues" evidence="1">
    <location>
        <begin position="167"/>
        <end position="177"/>
    </location>
</feature>
<evidence type="ECO:0000313" key="4">
    <source>
        <dbReference type="EMBL" id="HIZ14159.1"/>
    </source>
</evidence>
<keyword evidence="2" id="KW-0472">Membrane</keyword>
<name>A0A9D2IKE1_9FIRM</name>
<dbReference type="Pfam" id="PF03703">
    <property type="entry name" value="bPH_2"/>
    <property type="match status" value="1"/>
</dbReference>
<reference evidence="4" key="2">
    <citation type="submission" date="2021-04" db="EMBL/GenBank/DDBJ databases">
        <authorList>
            <person name="Gilroy R."/>
        </authorList>
    </citation>
    <scope>NUCLEOTIDE SEQUENCE</scope>
    <source>
        <strain evidence="4">ChiGjej1B1-13045</strain>
    </source>
</reference>
<keyword evidence="2" id="KW-1133">Transmembrane helix</keyword>
<organism evidence="4 5">
    <name type="scientific">Candidatus Mediterraneibacter stercorigallinarum</name>
    <dbReference type="NCBI Taxonomy" id="2838686"/>
    <lineage>
        <taxon>Bacteria</taxon>
        <taxon>Bacillati</taxon>
        <taxon>Bacillota</taxon>
        <taxon>Clostridia</taxon>
        <taxon>Lachnospirales</taxon>
        <taxon>Lachnospiraceae</taxon>
        <taxon>Mediterraneibacter</taxon>
    </lineage>
</organism>
<dbReference type="PANTHER" id="PTHR34473:SF3">
    <property type="entry name" value="TRANSMEMBRANE PROTEIN-RELATED"/>
    <property type="match status" value="1"/>
</dbReference>
<evidence type="ECO:0000259" key="3">
    <source>
        <dbReference type="Pfam" id="PF03703"/>
    </source>
</evidence>
<accession>A0A9D2IKE1</accession>
<proteinExistence type="predicted"/>
<evidence type="ECO:0000313" key="5">
    <source>
        <dbReference type="Proteomes" id="UP000824017"/>
    </source>
</evidence>
<feature type="transmembrane region" description="Helical" evidence="2">
    <location>
        <begin position="43"/>
        <end position="65"/>
    </location>
</feature>
<sequence length="177" mass="19804">MYEKLSKRALYCMYVAGIITGAVVLAVIGAVDYFWIFPENITVGKWISLALAVLIVLDVSVSPYFRYNRYRYSINEECIDIIEGYLFVKRNIVPIERLHKLQTKKGPIDQLFGVAKVVVTTGGGDVTLEFLEEERAEQIAENLRRRINEIAAGQRAEDAAVSGQMPDADKSGEGQVL</sequence>
<dbReference type="PANTHER" id="PTHR34473">
    <property type="entry name" value="UPF0699 TRANSMEMBRANE PROTEIN YDBS"/>
    <property type="match status" value="1"/>
</dbReference>